<gene>
    <name evidence="1" type="ORF">ANCDUO_26189</name>
</gene>
<evidence type="ECO:0000313" key="1">
    <source>
        <dbReference type="EMBL" id="KIH43799.1"/>
    </source>
</evidence>
<accession>A0A0C2FAB6</accession>
<sequence length="141" mass="15273">MTPAINFVAAPLVCHENHSPVPGQHKSNEFHAAPSEVTSKSKCEYFLQKIPGMNPLVLTDQNGKKCRGVVEIPLCRGYCKTSESGTYTFPHRVQNSSACALIVTGMQVVPLTDCDEGADEKIKSVSLPTGDRCGCKSFPFD</sequence>
<dbReference type="SUPFAM" id="SSF57501">
    <property type="entry name" value="Cystine-knot cytokines"/>
    <property type="match status" value="1"/>
</dbReference>
<organism evidence="1 2">
    <name type="scientific">Ancylostoma duodenale</name>
    <dbReference type="NCBI Taxonomy" id="51022"/>
    <lineage>
        <taxon>Eukaryota</taxon>
        <taxon>Metazoa</taxon>
        <taxon>Ecdysozoa</taxon>
        <taxon>Nematoda</taxon>
        <taxon>Chromadorea</taxon>
        <taxon>Rhabditida</taxon>
        <taxon>Rhabditina</taxon>
        <taxon>Rhabditomorpha</taxon>
        <taxon>Strongyloidea</taxon>
        <taxon>Ancylostomatidae</taxon>
        <taxon>Ancylostomatinae</taxon>
        <taxon>Ancylostoma</taxon>
    </lineage>
</organism>
<dbReference type="Proteomes" id="UP000054047">
    <property type="component" value="Unassembled WGS sequence"/>
</dbReference>
<proteinExistence type="predicted"/>
<keyword evidence="2" id="KW-1185">Reference proteome</keyword>
<dbReference type="OrthoDB" id="5783840at2759"/>
<dbReference type="InterPro" id="IPR029034">
    <property type="entry name" value="Cystine-knot_cytokine"/>
</dbReference>
<name>A0A0C2FAB6_9BILA</name>
<reference evidence="1 2" key="1">
    <citation type="submission" date="2013-12" db="EMBL/GenBank/DDBJ databases">
        <title>Draft genome of the parsitic nematode Ancylostoma duodenale.</title>
        <authorList>
            <person name="Mitreva M."/>
        </authorList>
    </citation>
    <scope>NUCLEOTIDE SEQUENCE [LARGE SCALE GENOMIC DNA]</scope>
    <source>
        <strain evidence="1 2">Zhejiang</strain>
    </source>
</reference>
<protein>
    <submittedName>
        <fullName evidence="1">Uncharacterized protein</fullName>
    </submittedName>
</protein>
<dbReference type="AlphaFoldDB" id="A0A0C2FAB6"/>
<dbReference type="Gene3D" id="2.10.90.10">
    <property type="entry name" value="Cystine-knot cytokines"/>
    <property type="match status" value="1"/>
</dbReference>
<dbReference type="EMBL" id="KN782800">
    <property type="protein sequence ID" value="KIH43799.1"/>
    <property type="molecule type" value="Genomic_DNA"/>
</dbReference>
<evidence type="ECO:0000313" key="2">
    <source>
        <dbReference type="Proteomes" id="UP000054047"/>
    </source>
</evidence>